<proteinExistence type="predicted"/>
<evidence type="ECO:0000313" key="5">
    <source>
        <dbReference type="Proteomes" id="UP000286595"/>
    </source>
</evidence>
<gene>
    <name evidence="4" type="ORF">DW252_03120</name>
</gene>
<evidence type="ECO:0000313" key="4">
    <source>
        <dbReference type="EMBL" id="RHG61892.1"/>
    </source>
</evidence>
<feature type="active site" description="Nucleophile" evidence="1">
    <location>
        <position position="13"/>
    </location>
</feature>
<dbReference type="EMBL" id="QRIM01000003">
    <property type="protein sequence ID" value="RHG61892.1"/>
    <property type="molecule type" value="Genomic_DNA"/>
</dbReference>
<dbReference type="PANTHER" id="PTHR36450:SF1">
    <property type="entry name" value="THIOREDOXIN"/>
    <property type="match status" value="1"/>
</dbReference>
<feature type="disulfide bond" description="Redox-active" evidence="2">
    <location>
        <begin position="10"/>
        <end position="13"/>
    </location>
</feature>
<reference evidence="4 5" key="1">
    <citation type="submission" date="2018-08" db="EMBL/GenBank/DDBJ databases">
        <title>A genome reference for cultivated species of the human gut microbiota.</title>
        <authorList>
            <person name="Zou Y."/>
            <person name="Xue W."/>
            <person name="Luo G."/>
        </authorList>
    </citation>
    <scope>NUCLEOTIDE SEQUENCE [LARGE SCALE GENOMIC DNA]</scope>
    <source>
        <strain evidence="4 5">AM22-12LB</strain>
    </source>
</reference>
<evidence type="ECO:0000259" key="3">
    <source>
        <dbReference type="Pfam" id="PF13192"/>
    </source>
</evidence>
<accession>A0A414UF25</accession>
<evidence type="ECO:0000256" key="1">
    <source>
        <dbReference type="PIRSR" id="PIRSR037031-50"/>
    </source>
</evidence>
<dbReference type="AlphaFoldDB" id="A0A414UF25"/>
<dbReference type="InterPro" id="IPR036249">
    <property type="entry name" value="Thioredoxin-like_sf"/>
</dbReference>
<name>A0A414UF25_9FIRM</name>
<dbReference type="InterPro" id="IPR005243">
    <property type="entry name" value="THIRX-like_proc"/>
</dbReference>
<dbReference type="SUPFAM" id="SSF52833">
    <property type="entry name" value="Thioredoxin-like"/>
    <property type="match status" value="1"/>
</dbReference>
<comment type="caution">
    <text evidence="4">The sequence shown here is derived from an EMBL/GenBank/DDBJ whole genome shotgun (WGS) entry which is preliminary data.</text>
</comment>
<dbReference type="PANTHER" id="PTHR36450">
    <property type="entry name" value="THIOREDOXIN"/>
    <property type="match status" value="1"/>
</dbReference>
<dbReference type="Proteomes" id="UP000286595">
    <property type="component" value="Unassembled WGS sequence"/>
</dbReference>
<sequence>MNIKVIGSGCENCDKTNAVVKECLEELGMDTDIERVTDLVEIVKLGVMTAPSVMIDGKLVVAGQVPSKKQMMKILMLFAKL</sequence>
<dbReference type="RefSeq" id="WP_118217468.1">
    <property type="nucleotide sequence ID" value="NZ_QRIM01000003.1"/>
</dbReference>
<keyword evidence="2" id="KW-1015">Disulfide bond</keyword>
<keyword evidence="2" id="KW-0676">Redox-active center</keyword>
<dbReference type="PIRSF" id="PIRSF037031">
    <property type="entry name" value="Redox_disulphide_2"/>
    <property type="match status" value="1"/>
</dbReference>
<organism evidence="4 5">
    <name type="scientific">Coprococcus comes</name>
    <dbReference type="NCBI Taxonomy" id="410072"/>
    <lineage>
        <taxon>Bacteria</taxon>
        <taxon>Bacillati</taxon>
        <taxon>Bacillota</taxon>
        <taxon>Clostridia</taxon>
        <taxon>Lachnospirales</taxon>
        <taxon>Lachnospiraceae</taxon>
        <taxon>Coprococcus</taxon>
    </lineage>
</organism>
<feature type="active site" description="Nucleophile" evidence="1">
    <location>
        <position position="10"/>
    </location>
</feature>
<dbReference type="Gene3D" id="3.40.30.10">
    <property type="entry name" value="Glutaredoxin"/>
    <property type="match status" value="1"/>
</dbReference>
<feature type="domain" description="Thioredoxin-like fold" evidence="3">
    <location>
        <begin position="1"/>
        <end position="75"/>
    </location>
</feature>
<dbReference type="Pfam" id="PF13192">
    <property type="entry name" value="Thioredoxin_3"/>
    <property type="match status" value="1"/>
</dbReference>
<evidence type="ECO:0000256" key="2">
    <source>
        <dbReference type="PIRSR" id="PIRSR037031-51"/>
    </source>
</evidence>
<dbReference type="InterPro" id="IPR012336">
    <property type="entry name" value="Thioredoxin-like_fold"/>
</dbReference>
<dbReference type="NCBIfam" id="TIGR00412">
    <property type="entry name" value="redox_disulf_2"/>
    <property type="match status" value="1"/>
</dbReference>
<protein>
    <submittedName>
        <fullName evidence="4">Thioredoxin family protein</fullName>
    </submittedName>
</protein>